<name>A0AAN7L0C1_9MYRT</name>
<dbReference type="SUPFAM" id="SSF57667">
    <property type="entry name" value="beta-beta-alpha zinc fingers"/>
    <property type="match status" value="1"/>
</dbReference>
<comment type="subcellular location">
    <subcellularLocation>
        <location evidence="1">Nucleus</location>
    </subcellularLocation>
</comment>
<organism evidence="11 12">
    <name type="scientific">Trapa incisa</name>
    <dbReference type="NCBI Taxonomy" id="236973"/>
    <lineage>
        <taxon>Eukaryota</taxon>
        <taxon>Viridiplantae</taxon>
        <taxon>Streptophyta</taxon>
        <taxon>Embryophyta</taxon>
        <taxon>Tracheophyta</taxon>
        <taxon>Spermatophyta</taxon>
        <taxon>Magnoliopsida</taxon>
        <taxon>eudicotyledons</taxon>
        <taxon>Gunneridae</taxon>
        <taxon>Pentapetalae</taxon>
        <taxon>rosids</taxon>
        <taxon>malvids</taxon>
        <taxon>Myrtales</taxon>
        <taxon>Lythraceae</taxon>
        <taxon>Trapa</taxon>
    </lineage>
</organism>
<keyword evidence="5" id="KW-0862">Zinc</keyword>
<sequence length="245" mass="26753">MPCASGRRGETLGASPVRLRHHLRRTFFLLHNINIRSLPASHQTFIHFSDIATQITHRFSISDHKLILPMKRERSGEDLVDVEVIEDSVNDTAACALVLLSRVGGSDNSKVAADALREVGGGGGGRVFTCKMCNRKFSSFQALGGHRASHMKLRLMAEATPAKPKTHECAICGLEFPIGQALGGHMRRHRGEISAAAAPPHVPMLKKSTSRKRVTLCLDLNLSPLENDLRMILQGKVAQPFSLVA</sequence>
<dbReference type="GO" id="GO:0005634">
    <property type="term" value="C:nucleus"/>
    <property type="evidence" value="ECO:0007669"/>
    <property type="project" value="UniProtKB-SubCell"/>
</dbReference>
<dbReference type="PROSITE" id="PS00028">
    <property type="entry name" value="ZINC_FINGER_C2H2_1"/>
    <property type="match status" value="2"/>
</dbReference>
<dbReference type="GO" id="GO:0006950">
    <property type="term" value="P:response to stress"/>
    <property type="evidence" value="ECO:0007669"/>
    <property type="project" value="TreeGrafter"/>
</dbReference>
<evidence type="ECO:0000259" key="10">
    <source>
        <dbReference type="PROSITE" id="PS50157"/>
    </source>
</evidence>
<evidence type="ECO:0000256" key="8">
    <source>
        <dbReference type="ARBA" id="ARBA00023242"/>
    </source>
</evidence>
<dbReference type="InterPro" id="IPR013087">
    <property type="entry name" value="Znf_C2H2_type"/>
</dbReference>
<evidence type="ECO:0000256" key="4">
    <source>
        <dbReference type="ARBA" id="ARBA00022771"/>
    </source>
</evidence>
<dbReference type="PANTHER" id="PTHR26374">
    <property type="entry name" value="ZINC FINGER PROTEIN ZAT5"/>
    <property type="match status" value="1"/>
</dbReference>
<evidence type="ECO:0000256" key="7">
    <source>
        <dbReference type="ARBA" id="ARBA00023163"/>
    </source>
</evidence>
<dbReference type="PROSITE" id="PS50157">
    <property type="entry name" value="ZINC_FINGER_C2H2_2"/>
    <property type="match status" value="2"/>
</dbReference>
<keyword evidence="6" id="KW-0805">Transcription regulation</keyword>
<keyword evidence="2" id="KW-0479">Metal-binding</keyword>
<dbReference type="AlphaFoldDB" id="A0AAN7L0C1"/>
<keyword evidence="8" id="KW-0539">Nucleus</keyword>
<reference evidence="11 12" key="1">
    <citation type="journal article" date="2023" name="Hortic Res">
        <title>Pangenome of water caltrop reveals structural variations and asymmetric subgenome divergence after allopolyploidization.</title>
        <authorList>
            <person name="Zhang X."/>
            <person name="Chen Y."/>
            <person name="Wang L."/>
            <person name="Yuan Y."/>
            <person name="Fang M."/>
            <person name="Shi L."/>
            <person name="Lu R."/>
            <person name="Comes H.P."/>
            <person name="Ma Y."/>
            <person name="Chen Y."/>
            <person name="Huang G."/>
            <person name="Zhou Y."/>
            <person name="Zheng Z."/>
            <person name="Qiu Y."/>
        </authorList>
    </citation>
    <scope>NUCLEOTIDE SEQUENCE [LARGE SCALE GENOMIC DNA]</scope>
    <source>
        <tissue evidence="11">Roots</tissue>
    </source>
</reference>
<evidence type="ECO:0000256" key="2">
    <source>
        <dbReference type="ARBA" id="ARBA00022723"/>
    </source>
</evidence>
<evidence type="ECO:0000256" key="6">
    <source>
        <dbReference type="ARBA" id="ARBA00023015"/>
    </source>
</evidence>
<dbReference type="GO" id="GO:0010200">
    <property type="term" value="P:response to chitin"/>
    <property type="evidence" value="ECO:0007669"/>
    <property type="project" value="TreeGrafter"/>
</dbReference>
<evidence type="ECO:0000256" key="3">
    <source>
        <dbReference type="ARBA" id="ARBA00022737"/>
    </source>
</evidence>
<dbReference type="GO" id="GO:0008270">
    <property type="term" value="F:zinc ion binding"/>
    <property type="evidence" value="ECO:0007669"/>
    <property type="project" value="UniProtKB-KW"/>
</dbReference>
<evidence type="ECO:0000256" key="1">
    <source>
        <dbReference type="ARBA" id="ARBA00004123"/>
    </source>
</evidence>
<dbReference type="Proteomes" id="UP001345219">
    <property type="component" value="Chromosome 13"/>
</dbReference>
<protein>
    <recommendedName>
        <fullName evidence="10">C2H2-type domain-containing protein</fullName>
    </recommendedName>
</protein>
<keyword evidence="4 9" id="KW-0863">Zinc-finger</keyword>
<keyword evidence="3" id="KW-0677">Repeat</keyword>
<dbReference type="Pfam" id="PF13912">
    <property type="entry name" value="zf-C2H2_6"/>
    <property type="match status" value="2"/>
</dbReference>
<proteinExistence type="predicted"/>
<evidence type="ECO:0000256" key="5">
    <source>
        <dbReference type="ARBA" id="ARBA00022833"/>
    </source>
</evidence>
<comment type="caution">
    <text evidence="11">The sequence shown here is derived from an EMBL/GenBank/DDBJ whole genome shotgun (WGS) entry which is preliminary data.</text>
</comment>
<dbReference type="Gene3D" id="3.30.160.60">
    <property type="entry name" value="Classic Zinc Finger"/>
    <property type="match status" value="2"/>
</dbReference>
<feature type="domain" description="C2H2-type" evidence="10">
    <location>
        <begin position="128"/>
        <end position="155"/>
    </location>
</feature>
<evidence type="ECO:0000256" key="9">
    <source>
        <dbReference type="PROSITE-ProRule" id="PRU00042"/>
    </source>
</evidence>
<dbReference type="InterPro" id="IPR036236">
    <property type="entry name" value="Znf_C2H2_sf"/>
</dbReference>
<evidence type="ECO:0000313" key="12">
    <source>
        <dbReference type="Proteomes" id="UP001345219"/>
    </source>
</evidence>
<dbReference type="SMART" id="SM00355">
    <property type="entry name" value="ZnF_C2H2"/>
    <property type="match status" value="2"/>
</dbReference>
<dbReference type="EMBL" id="JAXIOK010000001">
    <property type="protein sequence ID" value="KAK4779758.1"/>
    <property type="molecule type" value="Genomic_DNA"/>
</dbReference>
<gene>
    <name evidence="11" type="ORF">SAY87_015864</name>
</gene>
<dbReference type="PANTHER" id="PTHR26374:SF379">
    <property type="entry name" value="ZINC FINGER PROTEIN ZAT12"/>
    <property type="match status" value="1"/>
</dbReference>
<accession>A0AAN7L0C1</accession>
<feature type="domain" description="C2H2-type" evidence="10">
    <location>
        <begin position="167"/>
        <end position="194"/>
    </location>
</feature>
<keyword evidence="12" id="KW-1185">Reference proteome</keyword>
<keyword evidence="7" id="KW-0804">Transcription</keyword>
<evidence type="ECO:0000313" key="11">
    <source>
        <dbReference type="EMBL" id="KAK4779758.1"/>
    </source>
</evidence>